<dbReference type="GO" id="GO:0003824">
    <property type="term" value="F:catalytic activity"/>
    <property type="evidence" value="ECO:0007669"/>
    <property type="project" value="InterPro"/>
</dbReference>
<sequence length="264" mass="28746">MNNKGNIVSLLIDHPAPQVRRFTLNRAERMNALDGPTLQSLNDAVRDCASAAGQVKVLVIRGSGRAFCAGNDLKWLASGVLADRAAHMRHQDLMQDTYERLESVPQIVLASINGYALAGGFELALACDVMIADEAAELGDEHIRRSLLPSGGSSQRLPRKLRLQRAMYYLVTGRRMTGREAADMGLAALAAPSLQLESITLELAQEIAQADALALASMKQMARRAMELPLSDGLRYERWMQHRYRTQSPSLEAGVQGFAGTTGS</sequence>
<keyword evidence="4" id="KW-1185">Reference proteome</keyword>
<dbReference type="InterPro" id="IPR018376">
    <property type="entry name" value="Enoyl-CoA_hyd/isom_CS"/>
</dbReference>
<dbReference type="Pfam" id="PF00378">
    <property type="entry name" value="ECH_1"/>
    <property type="match status" value="1"/>
</dbReference>
<dbReference type="Proteomes" id="UP000054911">
    <property type="component" value="Unassembled WGS sequence"/>
</dbReference>
<reference evidence="3" key="1">
    <citation type="submission" date="2016-01" db="EMBL/GenBank/DDBJ databases">
        <authorList>
            <person name="Peeters C."/>
        </authorList>
    </citation>
    <scope>NUCLEOTIDE SEQUENCE [LARGE SCALE GENOMIC DNA]</scope>
    <source>
        <strain evidence="3">LMG 29323</strain>
    </source>
</reference>
<dbReference type="STRING" id="1777141.AWB80_06040"/>
<comment type="caution">
    <text evidence="3">The sequence shown here is derived from an EMBL/GenBank/DDBJ whole genome shotgun (WGS) entry which is preliminary data.</text>
</comment>
<dbReference type="CDD" id="cd06558">
    <property type="entry name" value="crotonase-like"/>
    <property type="match status" value="1"/>
</dbReference>
<name>A0A158D0J5_9BURK</name>
<dbReference type="Gene3D" id="3.90.226.10">
    <property type="entry name" value="2-enoyl-CoA Hydratase, Chain A, domain 1"/>
    <property type="match status" value="1"/>
</dbReference>
<evidence type="ECO:0000313" key="4">
    <source>
        <dbReference type="Proteomes" id="UP000054911"/>
    </source>
</evidence>
<evidence type="ECO:0000256" key="1">
    <source>
        <dbReference type="ARBA" id="ARBA00005254"/>
    </source>
</evidence>
<dbReference type="InterPro" id="IPR001753">
    <property type="entry name" value="Enoyl-CoA_hydra/iso"/>
</dbReference>
<dbReference type="SUPFAM" id="SSF52096">
    <property type="entry name" value="ClpP/crotonase"/>
    <property type="match status" value="1"/>
</dbReference>
<evidence type="ECO:0000313" key="3">
    <source>
        <dbReference type="EMBL" id="SAK87397.1"/>
    </source>
</evidence>
<organism evidence="3 4">
    <name type="scientific">Caballeronia pedi</name>
    <dbReference type="NCBI Taxonomy" id="1777141"/>
    <lineage>
        <taxon>Bacteria</taxon>
        <taxon>Pseudomonadati</taxon>
        <taxon>Pseudomonadota</taxon>
        <taxon>Betaproteobacteria</taxon>
        <taxon>Burkholderiales</taxon>
        <taxon>Burkholderiaceae</taxon>
        <taxon>Caballeronia</taxon>
    </lineage>
</organism>
<dbReference type="EMBL" id="FCOE02000028">
    <property type="protein sequence ID" value="SAK87397.1"/>
    <property type="molecule type" value="Genomic_DNA"/>
</dbReference>
<gene>
    <name evidence="3" type="ORF">AWB80_06040</name>
</gene>
<dbReference type="AlphaFoldDB" id="A0A158D0J5"/>
<dbReference type="PANTHER" id="PTHR43802:SF1">
    <property type="entry name" value="IP11341P-RELATED"/>
    <property type="match status" value="1"/>
</dbReference>
<protein>
    <submittedName>
        <fullName evidence="3">Enoyl-CoA hydratase</fullName>
    </submittedName>
</protein>
<proteinExistence type="inferred from homology"/>
<dbReference type="PANTHER" id="PTHR43802">
    <property type="entry name" value="ENOYL-COA HYDRATASE"/>
    <property type="match status" value="1"/>
</dbReference>
<evidence type="ECO:0000256" key="2">
    <source>
        <dbReference type="RuleBase" id="RU003707"/>
    </source>
</evidence>
<comment type="similarity">
    <text evidence="1 2">Belongs to the enoyl-CoA hydratase/isomerase family.</text>
</comment>
<dbReference type="InterPro" id="IPR029045">
    <property type="entry name" value="ClpP/crotonase-like_dom_sf"/>
</dbReference>
<accession>A0A158D0J5</accession>
<dbReference type="PROSITE" id="PS00166">
    <property type="entry name" value="ENOYL_COA_HYDRATASE"/>
    <property type="match status" value="1"/>
</dbReference>